<evidence type="ECO:0000259" key="4">
    <source>
        <dbReference type="Pfam" id="PF04112"/>
    </source>
</evidence>
<dbReference type="PANTHER" id="PTHR21373">
    <property type="entry name" value="GLUCOSE REPRESSIBLE PROTEIN MAK10"/>
    <property type="match status" value="1"/>
</dbReference>
<proteinExistence type="inferred from homology"/>
<accession>A0A1X6MJR6</accession>
<dbReference type="GO" id="GO:0031417">
    <property type="term" value="C:NatC complex"/>
    <property type="evidence" value="ECO:0007669"/>
    <property type="project" value="InterPro"/>
</dbReference>
<evidence type="ECO:0000313" key="6">
    <source>
        <dbReference type="EMBL" id="OSX56273.1"/>
    </source>
</evidence>
<dbReference type="GeneID" id="36332518"/>
<organism evidence="6 7">
    <name type="scientific">Postia placenta MAD-698-R-SB12</name>
    <dbReference type="NCBI Taxonomy" id="670580"/>
    <lineage>
        <taxon>Eukaryota</taxon>
        <taxon>Fungi</taxon>
        <taxon>Dikarya</taxon>
        <taxon>Basidiomycota</taxon>
        <taxon>Agaricomycotina</taxon>
        <taxon>Agaricomycetes</taxon>
        <taxon>Polyporales</taxon>
        <taxon>Adustoporiaceae</taxon>
        <taxon>Rhodonia</taxon>
    </lineage>
</organism>
<keyword evidence="3" id="KW-0963">Cytoplasm</keyword>
<dbReference type="InterPro" id="IPR007244">
    <property type="entry name" value="Naa35_N"/>
</dbReference>
<dbReference type="InterPro" id="IPR057983">
    <property type="entry name" value="NAA35-like_N"/>
</dbReference>
<evidence type="ECO:0000256" key="2">
    <source>
        <dbReference type="ARBA" id="ARBA00006289"/>
    </source>
</evidence>
<dbReference type="PANTHER" id="PTHR21373:SF0">
    <property type="entry name" value="N-ALPHA-ACETYLTRANSFERASE 35, NATC AUXILIARY SUBUNIT"/>
    <property type="match status" value="1"/>
</dbReference>
<dbReference type="RefSeq" id="XP_024333067.1">
    <property type="nucleotide sequence ID" value="XM_024487569.1"/>
</dbReference>
<reference evidence="6 7" key="1">
    <citation type="submission" date="2017-04" db="EMBL/GenBank/DDBJ databases">
        <title>Genome Sequence of the Model Brown-Rot Fungus Postia placenta SB12.</title>
        <authorList>
            <consortium name="DOE Joint Genome Institute"/>
            <person name="Gaskell J."/>
            <person name="Kersten P."/>
            <person name="Larrondo L.F."/>
            <person name="Canessa P."/>
            <person name="Martinez D."/>
            <person name="Hibbett D."/>
            <person name="Schmoll M."/>
            <person name="Kubicek C.P."/>
            <person name="Martinez A.T."/>
            <person name="Yadav J."/>
            <person name="Master E."/>
            <person name="Magnuson J.K."/>
            <person name="James T."/>
            <person name="Yaver D."/>
            <person name="Berka R."/>
            <person name="Labutti K."/>
            <person name="Lipzen A."/>
            <person name="Aerts A."/>
            <person name="Barry K."/>
            <person name="Henrissat B."/>
            <person name="Blanchette R."/>
            <person name="Grigoriev I."/>
            <person name="Cullen D."/>
        </authorList>
    </citation>
    <scope>NUCLEOTIDE SEQUENCE [LARGE SCALE GENOMIC DNA]</scope>
    <source>
        <strain evidence="6 7">MAD-698-R-SB12</strain>
    </source>
</reference>
<evidence type="ECO:0000259" key="5">
    <source>
        <dbReference type="Pfam" id="PF25789"/>
    </source>
</evidence>
<comment type="subcellular location">
    <subcellularLocation>
        <location evidence="1">Cytoplasm</location>
    </subcellularLocation>
</comment>
<feature type="domain" description="NAA35-like TPR repeats" evidence="5">
    <location>
        <begin position="332"/>
        <end position="499"/>
    </location>
</feature>
<dbReference type="Pfam" id="PF04112">
    <property type="entry name" value="Mak10"/>
    <property type="match status" value="1"/>
</dbReference>
<comment type="similarity">
    <text evidence="2">Belongs to the MAK10 family.</text>
</comment>
<dbReference type="Pfam" id="PF25789">
    <property type="entry name" value="TPR_NAA35"/>
    <property type="match status" value="1"/>
</dbReference>
<sequence>MLRRYLRRQRKVNCLAPLGRLSDPQDFCEEMNSEDLILTDGFTLLDAMSAFEIGEPRMDSGMILQEQRRPPFNPLAPLLPQELCWIVERTFACEMAWHAGNSLSQTVYTLLHVHYLRDINPDFLPHRLRRAGDPQRPLELITVVLRGALFGMLKSCDLSWRELSKGKVHEIEDWFGEKCDVSLLEGVAVHFALRKLDDACEWLRHSDLPASEITRLCNRLLLRQTLVQLLMLTPPLDVTEMRDLITTARELLQAIRVDPISTPTKGSPALLVFDPFISRRLPNFMPVKAVELPHQDETWDMLDRFLRDYEELSVLLDSLHVTTWEVAGSLRVYSQEQQVSVAYLRSLTQSVVFDRDIIFGQFPPMWLVNQFFVETIGVTHDIVLQTLELGENASVQSLARDIERRIVDVCSEPRRYLAKSILHWHELYDQLLQLVAHCPSTDREDNSILELVPMAASMRRLAAAREVILSAFEQELYAPEEVPIAYWYLSRILETHLECIDEVLAFTAEGWEGYEEIAFQASFLTALQLMAVAMCGLTYKQATLPYERTALNFIRRYKWASRPEYEPLVDAEPLPDLRLFFVQASGLAQVDDEYFSASLSFLQAGDILRSLIDSRRTEGLAGIWASSRRDLITDLADVCRRLEAVPTSTREFANFDNKSLRWQERAHPWFPDIVA</sequence>
<gene>
    <name evidence="6" type="ORF">POSPLADRAFT_1160595</name>
</gene>
<feature type="domain" description="NAA35-like N-terminal" evidence="4">
    <location>
        <begin position="34"/>
        <end position="190"/>
    </location>
</feature>
<dbReference type="OrthoDB" id="269405at2759"/>
<dbReference type="EMBL" id="KZ110614">
    <property type="protein sequence ID" value="OSX56273.1"/>
    <property type="molecule type" value="Genomic_DNA"/>
</dbReference>
<protein>
    <submittedName>
        <fullName evidence="6">Uncharacterized protein</fullName>
    </submittedName>
</protein>
<dbReference type="Proteomes" id="UP000194127">
    <property type="component" value="Unassembled WGS sequence"/>
</dbReference>
<keyword evidence="7" id="KW-1185">Reference proteome</keyword>
<evidence type="ECO:0000256" key="3">
    <source>
        <dbReference type="ARBA" id="ARBA00022490"/>
    </source>
</evidence>
<dbReference type="STRING" id="670580.A0A1X6MJR6"/>
<evidence type="ECO:0000313" key="7">
    <source>
        <dbReference type="Proteomes" id="UP000194127"/>
    </source>
</evidence>
<name>A0A1X6MJR6_9APHY</name>
<dbReference type="AlphaFoldDB" id="A0A1X6MJR6"/>
<evidence type="ECO:0000256" key="1">
    <source>
        <dbReference type="ARBA" id="ARBA00004496"/>
    </source>
</evidence>
<dbReference type="InterPro" id="IPR057982">
    <property type="entry name" value="TPR_NAA35"/>
</dbReference>